<protein>
    <submittedName>
        <fullName evidence="6">UDP-N-acetyl-D-glucosamine dehydrogenase</fullName>
    </submittedName>
</protein>
<keyword evidence="4" id="KW-0812">Transmembrane</keyword>
<dbReference type="InterPro" id="IPR028359">
    <property type="entry name" value="UDP_ManNAc/GlcNAc_DH"/>
</dbReference>
<dbReference type="NCBIfam" id="TIGR03026">
    <property type="entry name" value="NDP-sugDHase"/>
    <property type="match status" value="1"/>
</dbReference>
<dbReference type="GO" id="GO:0016628">
    <property type="term" value="F:oxidoreductase activity, acting on the CH-CH group of donors, NAD or NADP as acceptor"/>
    <property type="evidence" value="ECO:0007669"/>
    <property type="project" value="InterPro"/>
</dbReference>
<dbReference type="InterPro" id="IPR036291">
    <property type="entry name" value="NAD(P)-bd_dom_sf"/>
</dbReference>
<dbReference type="SUPFAM" id="SSF48179">
    <property type="entry name" value="6-phosphogluconate dehydrogenase C-terminal domain-like"/>
    <property type="match status" value="1"/>
</dbReference>
<dbReference type="GO" id="GO:0000271">
    <property type="term" value="P:polysaccharide biosynthetic process"/>
    <property type="evidence" value="ECO:0007669"/>
    <property type="project" value="InterPro"/>
</dbReference>
<keyword evidence="1" id="KW-0560">Oxidoreductase</keyword>
<sequence length="433" mass="48968">MPTQLKEKIKNKKAIVGIIGLGYTGLPLALTLADAGFLVYGIDIDQNRVDLLKKGKSYIDDVPDGNLRSLINKKQFMPAANYDIFKNLDIVCICLPTPLDKHKQPDMSYIQAALDEIKKRLRRGQLIILESTTYPGTTEELFLPQLATSGLKVGQDFFLAFAPERIDPGNKQYSLRKTPQVVGGITKTCGQLTQLFYQQIIDQVILVSSPRVAEMTKLLENIFRVVNISLINELALLCGKMKIDIWEVIEAAKTKPYGFMPFYPGPGVGGHCIPVDPFYLSWRAKEYNFFTRFIDLAGEINELMPHYVITQIIWALNQQQKPIKNSKILVLGVAYKKDIGDTRESPALKIIEDLLKKKARISYHDPFVPVLEIANQKLKSIKLSLRTLKDADCLLILTDHSNYNYEDLARQSQLVVDTRNAVKNKNLKHVFCL</sequence>
<evidence type="ECO:0000256" key="4">
    <source>
        <dbReference type="SAM" id="Phobius"/>
    </source>
</evidence>
<dbReference type="EMBL" id="PEVY01000027">
    <property type="protein sequence ID" value="PIU75348.1"/>
    <property type="molecule type" value="Genomic_DNA"/>
</dbReference>
<keyword evidence="4" id="KW-1133">Transmembrane helix</keyword>
<dbReference type="InterPro" id="IPR036220">
    <property type="entry name" value="UDP-Glc/GDP-Man_DH_C_sf"/>
</dbReference>
<dbReference type="Pfam" id="PF03721">
    <property type="entry name" value="UDPG_MGDP_dh_N"/>
    <property type="match status" value="1"/>
</dbReference>
<dbReference type="AlphaFoldDB" id="A0A2M7AXJ9"/>
<dbReference type="PIRSF" id="PIRSF000124">
    <property type="entry name" value="UDPglc_GDPman_dh"/>
    <property type="match status" value="1"/>
</dbReference>
<dbReference type="InterPro" id="IPR014026">
    <property type="entry name" value="UDP-Glc/GDP-Man_DH_dimer"/>
</dbReference>
<evidence type="ECO:0000259" key="5">
    <source>
        <dbReference type="SMART" id="SM00984"/>
    </source>
</evidence>
<evidence type="ECO:0000313" key="6">
    <source>
        <dbReference type="EMBL" id="PIU75348.1"/>
    </source>
</evidence>
<dbReference type="SUPFAM" id="SSF51735">
    <property type="entry name" value="NAD(P)-binding Rossmann-fold domains"/>
    <property type="match status" value="1"/>
</dbReference>
<dbReference type="InterPro" id="IPR017476">
    <property type="entry name" value="UDP-Glc/GDP-Man"/>
</dbReference>
<dbReference type="InterPro" id="IPR001732">
    <property type="entry name" value="UDP-Glc/GDP-Man_DH_N"/>
</dbReference>
<keyword evidence="2" id="KW-0520">NAD</keyword>
<organism evidence="6 7">
    <name type="scientific">Candidatus Portnoybacteria bacterium CG06_land_8_20_14_3_00_39_12</name>
    <dbReference type="NCBI Taxonomy" id="1974809"/>
    <lineage>
        <taxon>Bacteria</taxon>
        <taxon>Candidatus Portnoyibacteriota</taxon>
    </lineage>
</organism>
<gene>
    <name evidence="6" type="ORF">COS76_01340</name>
</gene>
<comment type="similarity">
    <text evidence="3">Belongs to the UDP-glucose/GDP-mannose dehydrogenase family.</text>
</comment>
<proteinExistence type="inferred from homology"/>
<dbReference type="Pfam" id="PF00984">
    <property type="entry name" value="UDPG_MGDP_dh"/>
    <property type="match status" value="1"/>
</dbReference>
<dbReference type="SUPFAM" id="SSF52413">
    <property type="entry name" value="UDP-glucose/GDP-mannose dehydrogenase C-terminal domain"/>
    <property type="match status" value="1"/>
</dbReference>
<dbReference type="GO" id="GO:0051287">
    <property type="term" value="F:NAD binding"/>
    <property type="evidence" value="ECO:0007669"/>
    <property type="project" value="InterPro"/>
</dbReference>
<evidence type="ECO:0000256" key="3">
    <source>
        <dbReference type="PIRNR" id="PIRNR000124"/>
    </source>
</evidence>
<dbReference type="GO" id="GO:0016616">
    <property type="term" value="F:oxidoreductase activity, acting on the CH-OH group of donors, NAD or NADP as acceptor"/>
    <property type="evidence" value="ECO:0007669"/>
    <property type="project" value="InterPro"/>
</dbReference>
<dbReference type="InterPro" id="IPR008927">
    <property type="entry name" value="6-PGluconate_DH-like_C_sf"/>
</dbReference>
<evidence type="ECO:0000256" key="2">
    <source>
        <dbReference type="ARBA" id="ARBA00023027"/>
    </source>
</evidence>
<accession>A0A2M7AXJ9</accession>
<dbReference type="InterPro" id="IPR014027">
    <property type="entry name" value="UDP-Glc/GDP-Man_DH_C"/>
</dbReference>
<comment type="caution">
    <text evidence="6">The sequence shown here is derived from an EMBL/GenBank/DDBJ whole genome shotgun (WGS) entry which is preliminary data.</text>
</comment>
<name>A0A2M7AXJ9_9BACT</name>
<evidence type="ECO:0000256" key="1">
    <source>
        <dbReference type="ARBA" id="ARBA00023002"/>
    </source>
</evidence>
<reference evidence="7" key="1">
    <citation type="submission" date="2017-09" db="EMBL/GenBank/DDBJ databases">
        <title>Depth-based differentiation of microbial function through sediment-hosted aquifers and enrichment of novel symbionts in the deep terrestrial subsurface.</title>
        <authorList>
            <person name="Probst A.J."/>
            <person name="Ladd B."/>
            <person name="Jarett J.K."/>
            <person name="Geller-Mcgrath D.E."/>
            <person name="Sieber C.M.K."/>
            <person name="Emerson J.B."/>
            <person name="Anantharaman K."/>
            <person name="Thomas B.C."/>
            <person name="Malmstrom R."/>
            <person name="Stieglmeier M."/>
            <person name="Klingl A."/>
            <person name="Woyke T."/>
            <person name="Ryan C.M."/>
            <person name="Banfield J.F."/>
        </authorList>
    </citation>
    <scope>NUCLEOTIDE SEQUENCE [LARGE SCALE GENOMIC DNA]</scope>
</reference>
<dbReference type="Gene3D" id="3.40.50.720">
    <property type="entry name" value="NAD(P)-binding Rossmann-like Domain"/>
    <property type="match status" value="2"/>
</dbReference>
<dbReference type="Proteomes" id="UP000228775">
    <property type="component" value="Unassembled WGS sequence"/>
</dbReference>
<dbReference type="SMART" id="SM00984">
    <property type="entry name" value="UDPG_MGDP_dh_C"/>
    <property type="match status" value="1"/>
</dbReference>
<dbReference type="Pfam" id="PF03720">
    <property type="entry name" value="UDPG_MGDP_dh_C"/>
    <property type="match status" value="1"/>
</dbReference>
<feature type="domain" description="UDP-glucose/GDP-mannose dehydrogenase C-terminal" evidence="5">
    <location>
        <begin position="329"/>
        <end position="424"/>
    </location>
</feature>
<dbReference type="PANTHER" id="PTHR43491:SF1">
    <property type="entry name" value="UDP-N-ACETYL-D-MANNOSAMINE DEHYDROGENASE"/>
    <property type="match status" value="1"/>
</dbReference>
<dbReference type="PIRSF" id="PIRSF500136">
    <property type="entry name" value="UDP_ManNAc_DH"/>
    <property type="match status" value="1"/>
</dbReference>
<feature type="transmembrane region" description="Helical" evidence="4">
    <location>
        <begin position="21"/>
        <end position="42"/>
    </location>
</feature>
<dbReference type="PANTHER" id="PTHR43491">
    <property type="entry name" value="UDP-N-ACETYL-D-MANNOSAMINE DEHYDROGENASE"/>
    <property type="match status" value="1"/>
</dbReference>
<keyword evidence="4" id="KW-0472">Membrane</keyword>
<evidence type="ECO:0000313" key="7">
    <source>
        <dbReference type="Proteomes" id="UP000228775"/>
    </source>
</evidence>